<keyword evidence="1" id="KW-0472">Membrane</keyword>
<keyword evidence="1" id="KW-0812">Transmembrane</keyword>
<keyword evidence="3" id="KW-1185">Reference proteome</keyword>
<evidence type="ECO:0000256" key="1">
    <source>
        <dbReference type="SAM" id="Phobius"/>
    </source>
</evidence>
<accession>A0A918C310</accession>
<evidence type="ECO:0000313" key="2">
    <source>
        <dbReference type="EMBL" id="GGR02532.1"/>
    </source>
</evidence>
<reference evidence="2" key="2">
    <citation type="submission" date="2020-09" db="EMBL/GenBank/DDBJ databases">
        <authorList>
            <person name="Sun Q."/>
            <person name="Ohkuma M."/>
        </authorList>
    </citation>
    <scope>NUCLEOTIDE SEQUENCE</scope>
    <source>
        <strain evidence="2">JCM 31311</strain>
    </source>
</reference>
<gene>
    <name evidence="2" type="ORF">GCM10008957_14400</name>
</gene>
<proteinExistence type="predicted"/>
<protein>
    <submittedName>
        <fullName evidence="2">Uncharacterized protein</fullName>
    </submittedName>
</protein>
<keyword evidence="1" id="KW-1133">Transmembrane helix</keyword>
<name>A0A918C310_9DEIO</name>
<dbReference type="Proteomes" id="UP000603865">
    <property type="component" value="Unassembled WGS sequence"/>
</dbReference>
<organism evidence="2 3">
    <name type="scientific">Deinococcus ruber</name>
    <dbReference type="NCBI Taxonomy" id="1848197"/>
    <lineage>
        <taxon>Bacteria</taxon>
        <taxon>Thermotogati</taxon>
        <taxon>Deinococcota</taxon>
        <taxon>Deinococci</taxon>
        <taxon>Deinococcales</taxon>
        <taxon>Deinococcaceae</taxon>
        <taxon>Deinococcus</taxon>
    </lineage>
</organism>
<comment type="caution">
    <text evidence="2">The sequence shown here is derived from an EMBL/GenBank/DDBJ whole genome shotgun (WGS) entry which is preliminary data.</text>
</comment>
<feature type="transmembrane region" description="Helical" evidence="1">
    <location>
        <begin position="24"/>
        <end position="46"/>
    </location>
</feature>
<feature type="transmembrane region" description="Helical" evidence="1">
    <location>
        <begin position="52"/>
        <end position="74"/>
    </location>
</feature>
<sequence>MLRSLTNLGDTPTRPHLLAALRRLYALNLALLGLPGLLIGVPLGLFTPAWSSLPALVGLCVAGLLCAVLALALAQQKMKAAIPGTPEGRDLAMSAAIQAASAPAAPLLMACTTLKEPLSLLALLTLTLLSGLVGWLLLGLWAGKAGLEEQRARAVAG</sequence>
<dbReference type="RefSeq" id="WP_189088851.1">
    <property type="nucleotide sequence ID" value="NZ_BMQL01000005.1"/>
</dbReference>
<dbReference type="EMBL" id="BMQL01000005">
    <property type="protein sequence ID" value="GGR02532.1"/>
    <property type="molecule type" value="Genomic_DNA"/>
</dbReference>
<reference evidence="2" key="1">
    <citation type="journal article" date="2014" name="Int. J. Syst. Evol. Microbiol.">
        <title>Complete genome sequence of Corynebacterium casei LMG S-19264T (=DSM 44701T), isolated from a smear-ripened cheese.</title>
        <authorList>
            <consortium name="US DOE Joint Genome Institute (JGI-PGF)"/>
            <person name="Walter F."/>
            <person name="Albersmeier A."/>
            <person name="Kalinowski J."/>
            <person name="Ruckert C."/>
        </authorList>
    </citation>
    <scope>NUCLEOTIDE SEQUENCE</scope>
    <source>
        <strain evidence="2">JCM 31311</strain>
    </source>
</reference>
<feature type="transmembrane region" description="Helical" evidence="1">
    <location>
        <begin position="121"/>
        <end position="143"/>
    </location>
</feature>
<dbReference type="AlphaFoldDB" id="A0A918C310"/>
<evidence type="ECO:0000313" key="3">
    <source>
        <dbReference type="Proteomes" id="UP000603865"/>
    </source>
</evidence>